<feature type="non-terminal residue" evidence="2">
    <location>
        <position position="106"/>
    </location>
</feature>
<sequence>MEVGAVCELVKFLSYQKEQEKKEKKRKEEKMRRRLELQKEIDEVKKDLERVTTMWLQLQEEESHQSGLVLKRKMKWPVRSLVKRDRRHKEDALRKREEFLDEQSRR</sequence>
<protein>
    <submittedName>
        <fullName evidence="2">Uncharacterized protein</fullName>
    </submittedName>
</protein>
<dbReference type="EMBL" id="JAHRHJ020000009">
    <property type="protein sequence ID" value="KAH9302084.1"/>
    <property type="molecule type" value="Genomic_DNA"/>
</dbReference>
<name>A0AA38CT62_TAXCH</name>
<evidence type="ECO:0000313" key="2">
    <source>
        <dbReference type="EMBL" id="KAH9302084.1"/>
    </source>
</evidence>
<gene>
    <name evidence="2" type="ORF">KI387_013667</name>
</gene>
<feature type="coiled-coil region" evidence="1">
    <location>
        <begin position="10"/>
        <end position="54"/>
    </location>
</feature>
<evidence type="ECO:0000313" key="3">
    <source>
        <dbReference type="Proteomes" id="UP000824469"/>
    </source>
</evidence>
<keyword evidence="3" id="KW-1185">Reference proteome</keyword>
<dbReference type="AlphaFoldDB" id="A0AA38CT62"/>
<dbReference type="Proteomes" id="UP000824469">
    <property type="component" value="Unassembled WGS sequence"/>
</dbReference>
<comment type="caution">
    <text evidence="2">The sequence shown here is derived from an EMBL/GenBank/DDBJ whole genome shotgun (WGS) entry which is preliminary data.</text>
</comment>
<reference evidence="2 3" key="1">
    <citation type="journal article" date="2021" name="Nat. Plants">
        <title>The Taxus genome provides insights into paclitaxel biosynthesis.</title>
        <authorList>
            <person name="Xiong X."/>
            <person name="Gou J."/>
            <person name="Liao Q."/>
            <person name="Li Y."/>
            <person name="Zhou Q."/>
            <person name="Bi G."/>
            <person name="Li C."/>
            <person name="Du R."/>
            <person name="Wang X."/>
            <person name="Sun T."/>
            <person name="Guo L."/>
            <person name="Liang H."/>
            <person name="Lu P."/>
            <person name="Wu Y."/>
            <person name="Zhang Z."/>
            <person name="Ro D.K."/>
            <person name="Shang Y."/>
            <person name="Huang S."/>
            <person name="Yan J."/>
        </authorList>
    </citation>
    <scope>NUCLEOTIDE SEQUENCE [LARGE SCALE GENOMIC DNA]</scope>
    <source>
        <strain evidence="2">Ta-2019</strain>
    </source>
</reference>
<organism evidence="2 3">
    <name type="scientific">Taxus chinensis</name>
    <name type="common">Chinese yew</name>
    <name type="synonym">Taxus wallichiana var. chinensis</name>
    <dbReference type="NCBI Taxonomy" id="29808"/>
    <lineage>
        <taxon>Eukaryota</taxon>
        <taxon>Viridiplantae</taxon>
        <taxon>Streptophyta</taxon>
        <taxon>Embryophyta</taxon>
        <taxon>Tracheophyta</taxon>
        <taxon>Spermatophyta</taxon>
        <taxon>Pinopsida</taxon>
        <taxon>Pinidae</taxon>
        <taxon>Conifers II</taxon>
        <taxon>Cupressales</taxon>
        <taxon>Taxaceae</taxon>
        <taxon>Taxus</taxon>
    </lineage>
</organism>
<proteinExistence type="predicted"/>
<evidence type="ECO:0000256" key="1">
    <source>
        <dbReference type="SAM" id="Coils"/>
    </source>
</evidence>
<keyword evidence="1" id="KW-0175">Coiled coil</keyword>
<accession>A0AA38CT62</accession>